<dbReference type="EMBL" id="PHIG01000063">
    <property type="protein sequence ID" value="PJK27628.1"/>
    <property type="molecule type" value="Genomic_DNA"/>
</dbReference>
<name>A0A2M9FVX8_9PROT</name>
<protein>
    <recommendedName>
        <fullName evidence="1">Phosphatidate phosphatase APP1 catalytic domain-containing protein</fullName>
    </recommendedName>
</protein>
<dbReference type="PANTHER" id="PTHR28208">
    <property type="entry name" value="PHOSPHATIDATE PHOSPHATASE APP1"/>
    <property type="match status" value="1"/>
</dbReference>
<organism evidence="2 3">
    <name type="scientific">Minwuia thermotolerans</name>
    <dbReference type="NCBI Taxonomy" id="2056226"/>
    <lineage>
        <taxon>Bacteria</taxon>
        <taxon>Pseudomonadati</taxon>
        <taxon>Pseudomonadota</taxon>
        <taxon>Alphaproteobacteria</taxon>
        <taxon>Minwuiales</taxon>
        <taxon>Minwuiaceae</taxon>
        <taxon>Minwuia</taxon>
    </lineage>
</organism>
<gene>
    <name evidence="2" type="ORF">CVT23_22225</name>
</gene>
<dbReference type="GO" id="GO:0008195">
    <property type="term" value="F:phosphatidate phosphatase activity"/>
    <property type="evidence" value="ECO:0007669"/>
    <property type="project" value="InterPro"/>
</dbReference>
<dbReference type="InterPro" id="IPR019236">
    <property type="entry name" value="APP1_cat"/>
</dbReference>
<dbReference type="Pfam" id="PF09949">
    <property type="entry name" value="APP1_cat"/>
    <property type="match status" value="1"/>
</dbReference>
<dbReference type="InterPro" id="IPR052935">
    <property type="entry name" value="Mg2+_PAP"/>
</dbReference>
<comment type="caution">
    <text evidence="2">The sequence shown here is derived from an EMBL/GenBank/DDBJ whole genome shotgun (WGS) entry which is preliminary data.</text>
</comment>
<dbReference type="RefSeq" id="WP_109795341.1">
    <property type="nucleotide sequence ID" value="NZ_PHIG01000063.1"/>
</dbReference>
<accession>A0A2M9FVX8</accession>
<dbReference type="PANTHER" id="PTHR28208:SF3">
    <property type="entry name" value="PHOSPHATIDATE PHOSPHATASE APP1"/>
    <property type="match status" value="1"/>
</dbReference>
<evidence type="ECO:0000259" key="1">
    <source>
        <dbReference type="Pfam" id="PF09949"/>
    </source>
</evidence>
<feature type="domain" description="Phosphatidate phosphatase APP1 catalytic" evidence="1">
    <location>
        <begin position="146"/>
        <end position="300"/>
    </location>
</feature>
<proteinExistence type="predicted"/>
<sequence>MSALRRLIRRLARPARTSGGRGGPVIQAWRGCGNGGEVMVLGRVLRQPPFGLGERSDPASRDLVDVLRRFLRRGYRHAELEARFAGATVRVTADRSGFFAVRLKPARPLPRDGMWHAMKLTLNHRGETVEDEAHVFVPPPAARHLVISDIDDTVMFTGVGNTLAMLWRLFVAGAESRTAFPGVAAFYQALHRGPSGEERNPMVYVSRGPWSLYEVLETFFRLHRIPEGPVLFLRDWGLTLQRPLPRRAVDHKRGLIEAMLAIYPDYRVVLIGDSGQHDPEIYARIVRDHPGRVAAVYIRDVTRPKRDRAVEELARRLDADGHSPLVLADDSFEMARHAAGLGLISEADLQDVLAEKAAEGGMKPAPAAAD</sequence>
<dbReference type="Proteomes" id="UP000229498">
    <property type="component" value="Unassembled WGS sequence"/>
</dbReference>
<dbReference type="AlphaFoldDB" id="A0A2M9FVX8"/>
<evidence type="ECO:0000313" key="2">
    <source>
        <dbReference type="EMBL" id="PJK27628.1"/>
    </source>
</evidence>
<dbReference type="OrthoDB" id="9789875at2"/>
<keyword evidence="3" id="KW-1185">Reference proteome</keyword>
<reference evidence="2 3" key="1">
    <citation type="submission" date="2017-11" db="EMBL/GenBank/DDBJ databases">
        <title>Draft genome sequence of Rhizobiales bacterium SY3-13.</title>
        <authorList>
            <person name="Sun C."/>
        </authorList>
    </citation>
    <scope>NUCLEOTIDE SEQUENCE [LARGE SCALE GENOMIC DNA]</scope>
    <source>
        <strain evidence="2 3">SY3-13</strain>
    </source>
</reference>
<evidence type="ECO:0000313" key="3">
    <source>
        <dbReference type="Proteomes" id="UP000229498"/>
    </source>
</evidence>